<dbReference type="InterPro" id="IPR043128">
    <property type="entry name" value="Rev_trsase/Diguanyl_cyclase"/>
</dbReference>
<dbReference type="GO" id="GO:0052621">
    <property type="term" value="F:diguanylate cyclase activity"/>
    <property type="evidence" value="ECO:0007669"/>
    <property type="project" value="TreeGrafter"/>
</dbReference>
<dbReference type="InterPro" id="IPR050469">
    <property type="entry name" value="Diguanylate_Cyclase"/>
</dbReference>
<dbReference type="Gene3D" id="3.30.450.20">
    <property type="entry name" value="PAS domain"/>
    <property type="match status" value="1"/>
</dbReference>
<dbReference type="FunFam" id="3.30.70.270:FF:000001">
    <property type="entry name" value="Diguanylate cyclase domain protein"/>
    <property type="match status" value="1"/>
</dbReference>
<dbReference type="PROSITE" id="PS50887">
    <property type="entry name" value="GGDEF"/>
    <property type="match status" value="1"/>
</dbReference>
<dbReference type="InterPro" id="IPR035965">
    <property type="entry name" value="PAS-like_dom_sf"/>
</dbReference>
<dbReference type="NCBIfam" id="TIGR00254">
    <property type="entry name" value="GGDEF"/>
    <property type="match status" value="1"/>
</dbReference>
<dbReference type="Proteomes" id="UP000547973">
    <property type="component" value="Unassembled WGS sequence"/>
</dbReference>
<dbReference type="SUPFAM" id="SSF55073">
    <property type="entry name" value="Nucleotide cyclase"/>
    <property type="match status" value="1"/>
</dbReference>
<dbReference type="Pfam" id="PF16927">
    <property type="entry name" value="HisKA_7TM"/>
    <property type="match status" value="1"/>
</dbReference>
<dbReference type="CDD" id="cd01949">
    <property type="entry name" value="GGDEF"/>
    <property type="match status" value="1"/>
</dbReference>
<dbReference type="SUPFAM" id="SSF55785">
    <property type="entry name" value="PYP-like sensor domain (PAS domain)"/>
    <property type="match status" value="1"/>
</dbReference>
<feature type="transmembrane region" description="Helical" evidence="1">
    <location>
        <begin position="99"/>
        <end position="119"/>
    </location>
</feature>
<dbReference type="SMART" id="SM00267">
    <property type="entry name" value="GGDEF"/>
    <property type="match status" value="1"/>
</dbReference>
<evidence type="ECO:0000256" key="1">
    <source>
        <dbReference type="SAM" id="Phobius"/>
    </source>
</evidence>
<sequence length="515" mass="54187">MHEAVLLWVYGTSALIAVVVIFATVRAPGLSSLRVGLLIYLTGTAWWATVDLLRVIIGPSSVQAIEAWTMPALALVVAGIRAGIHGATHPGRKLSAPDVVGFAAHPALTVIAASLPMLWGLVAVKGEDGSVAYGPLFWANVAITYSLFTIATIEMFKGRHDSSIFTGRNAPLIASFWAIPIVASVVTVVISSPAGIDLTAPAFALTSLLIWRAVVPLEMRQAVRIARSQVLEELADAVIVLGNQGHILDANAAALRVVGAQGPASAYIDKPLRQVWPCIADAVMHPGEHDLTVAGADVVLDVTISPLSEANGAPSGRAVVLRDVTDAVLQRRELAHLRTELADLVVRDAVTGLHNRRYAEQTLPQSLARCVAKRVPMSIAVIDVDHFKAVNDTYGHPVGDRVLRELASAMLEEVPSSTLARIGGEEFLILLPGLTSEQAFAHTEGLRDACARASVSTREGALHVTVSAGVATTGDGARSVAVLMDAADAALYHAKREGRDRTCVAQPGFVAVGGA</sequence>
<dbReference type="PANTHER" id="PTHR45138">
    <property type="entry name" value="REGULATORY COMPONENTS OF SENSORY TRANSDUCTION SYSTEM"/>
    <property type="match status" value="1"/>
</dbReference>
<dbReference type="GO" id="GO:0005886">
    <property type="term" value="C:plasma membrane"/>
    <property type="evidence" value="ECO:0007669"/>
    <property type="project" value="TreeGrafter"/>
</dbReference>
<proteinExistence type="predicted"/>
<dbReference type="Pfam" id="PF00990">
    <property type="entry name" value="GGDEF"/>
    <property type="match status" value="1"/>
</dbReference>
<dbReference type="PANTHER" id="PTHR45138:SF9">
    <property type="entry name" value="DIGUANYLATE CYCLASE DGCM-RELATED"/>
    <property type="match status" value="1"/>
</dbReference>
<dbReference type="InterPro" id="IPR029787">
    <property type="entry name" value="Nucleotide_cyclase"/>
</dbReference>
<feature type="transmembrane region" description="Helical" evidence="1">
    <location>
        <begin position="172"/>
        <end position="192"/>
    </location>
</feature>
<keyword evidence="1" id="KW-0812">Transmembrane</keyword>
<dbReference type="Gene3D" id="3.30.70.270">
    <property type="match status" value="1"/>
</dbReference>
<keyword evidence="1" id="KW-0472">Membrane</keyword>
<reference evidence="3 4" key="1">
    <citation type="submission" date="2020-07" db="EMBL/GenBank/DDBJ databases">
        <title>Sequencing the genomes of 1000 actinobacteria strains.</title>
        <authorList>
            <person name="Klenk H.-P."/>
        </authorList>
    </citation>
    <scope>NUCLEOTIDE SEQUENCE [LARGE SCALE GENOMIC DNA]</scope>
    <source>
        <strain evidence="3 4">DSM 19970</strain>
    </source>
</reference>
<dbReference type="AlphaFoldDB" id="A0A7Y9ZCC3"/>
<feature type="transmembrane region" description="Helical" evidence="1">
    <location>
        <begin position="37"/>
        <end position="56"/>
    </location>
</feature>
<dbReference type="EMBL" id="JACBZO010000001">
    <property type="protein sequence ID" value="NYI40751.1"/>
    <property type="molecule type" value="Genomic_DNA"/>
</dbReference>
<name>A0A7Y9ZCC3_9MICO</name>
<dbReference type="GO" id="GO:0043709">
    <property type="term" value="P:cell adhesion involved in single-species biofilm formation"/>
    <property type="evidence" value="ECO:0007669"/>
    <property type="project" value="TreeGrafter"/>
</dbReference>
<accession>A0A7Y9ZCC3</accession>
<dbReference type="InterPro" id="IPR013656">
    <property type="entry name" value="PAS_4"/>
</dbReference>
<dbReference type="InterPro" id="IPR000160">
    <property type="entry name" value="GGDEF_dom"/>
</dbReference>
<evidence type="ECO:0000259" key="2">
    <source>
        <dbReference type="PROSITE" id="PS50887"/>
    </source>
</evidence>
<gene>
    <name evidence="3" type="ORF">BKA03_000870</name>
</gene>
<protein>
    <submittedName>
        <fullName evidence="3">Diguanylate cyclase (GGDEF)-like protein</fullName>
    </submittedName>
</protein>
<feature type="transmembrane region" description="Helical" evidence="1">
    <location>
        <begin position="68"/>
        <end position="87"/>
    </location>
</feature>
<dbReference type="Pfam" id="PF08448">
    <property type="entry name" value="PAS_4"/>
    <property type="match status" value="1"/>
</dbReference>
<keyword evidence="1" id="KW-1133">Transmembrane helix</keyword>
<evidence type="ECO:0000313" key="4">
    <source>
        <dbReference type="Proteomes" id="UP000547973"/>
    </source>
</evidence>
<feature type="transmembrane region" description="Helical" evidence="1">
    <location>
        <begin position="6"/>
        <end position="25"/>
    </location>
</feature>
<feature type="domain" description="GGDEF" evidence="2">
    <location>
        <begin position="375"/>
        <end position="507"/>
    </location>
</feature>
<dbReference type="InterPro" id="IPR031621">
    <property type="entry name" value="HisKA_7TM"/>
</dbReference>
<feature type="transmembrane region" description="Helical" evidence="1">
    <location>
        <begin position="131"/>
        <end position="151"/>
    </location>
</feature>
<evidence type="ECO:0000313" key="3">
    <source>
        <dbReference type="EMBL" id="NYI40751.1"/>
    </source>
</evidence>
<dbReference type="GO" id="GO:1902201">
    <property type="term" value="P:negative regulation of bacterial-type flagellum-dependent cell motility"/>
    <property type="evidence" value="ECO:0007669"/>
    <property type="project" value="TreeGrafter"/>
</dbReference>
<dbReference type="OrthoDB" id="23692at2"/>
<organism evidence="3 4">
    <name type="scientific">Demequina lutea</name>
    <dbReference type="NCBI Taxonomy" id="431489"/>
    <lineage>
        <taxon>Bacteria</taxon>
        <taxon>Bacillati</taxon>
        <taxon>Actinomycetota</taxon>
        <taxon>Actinomycetes</taxon>
        <taxon>Micrococcales</taxon>
        <taxon>Demequinaceae</taxon>
        <taxon>Demequina</taxon>
    </lineage>
</organism>
<comment type="caution">
    <text evidence="3">The sequence shown here is derived from an EMBL/GenBank/DDBJ whole genome shotgun (WGS) entry which is preliminary data.</text>
</comment>
<keyword evidence="4" id="KW-1185">Reference proteome</keyword>
<dbReference type="RefSeq" id="WP_062074486.1">
    <property type="nucleotide sequence ID" value="NZ_BBRC01000003.1"/>
</dbReference>